<gene>
    <name evidence="1" type="ORF">H7U12_09895</name>
</gene>
<dbReference type="Proteomes" id="UP000659698">
    <property type="component" value="Unassembled WGS sequence"/>
</dbReference>
<keyword evidence="2" id="KW-1185">Reference proteome</keyword>
<dbReference type="EMBL" id="JACOAF010000022">
    <property type="protein sequence ID" value="MBC3539996.1"/>
    <property type="molecule type" value="Genomic_DNA"/>
</dbReference>
<evidence type="ECO:0000313" key="2">
    <source>
        <dbReference type="Proteomes" id="UP000659698"/>
    </source>
</evidence>
<sequence length="247" mass="28273">MRKLALVLLVFAVFQGCTEAQKGSRTEAESQREPESPSIYKRDRKFTFLASHFDKAGKLSDLDTLYLATSGEVFSEKYGQTWSSWASTGGDFGSNSTGITEQDTAVWIHPPRDGRYKKLELSPFPMVEFPLEAGHTWTWNLLIGGHYSIAGFAEWADHTNESFFSTYKITRKLPVQIPMGTFACYEIDSFTKSKFERTELKAYFNPEYGFVKLDYRNIDQTRLLMELIEVKYAQSGTKLPFKDIKIQ</sequence>
<proteinExistence type="predicted"/>
<evidence type="ECO:0000313" key="1">
    <source>
        <dbReference type="EMBL" id="MBC3539996.1"/>
    </source>
</evidence>
<dbReference type="Gene3D" id="2.40.360.20">
    <property type="match status" value="1"/>
</dbReference>
<dbReference type="PROSITE" id="PS51257">
    <property type="entry name" value="PROKAR_LIPOPROTEIN"/>
    <property type="match status" value="1"/>
</dbReference>
<organism evidence="1 2">
    <name type="scientific">Rufibacter sediminis</name>
    <dbReference type="NCBI Taxonomy" id="2762756"/>
    <lineage>
        <taxon>Bacteria</taxon>
        <taxon>Pseudomonadati</taxon>
        <taxon>Bacteroidota</taxon>
        <taxon>Cytophagia</taxon>
        <taxon>Cytophagales</taxon>
        <taxon>Hymenobacteraceae</taxon>
        <taxon>Rufibacter</taxon>
    </lineage>
</organism>
<comment type="caution">
    <text evidence="1">The sequence shown here is derived from an EMBL/GenBank/DDBJ whole genome shotgun (WGS) entry which is preliminary data.</text>
</comment>
<accession>A0ABR6VS80</accession>
<reference evidence="1 2" key="1">
    <citation type="journal article" date="2019" name="Int. J. Syst. Evol. Microbiol.">
        <title>Rufibacter sediminis sp. nov., isolated from freshwater lake sediment.</title>
        <authorList>
            <person name="Qu J.H."/>
            <person name="Zhang L.J."/>
            <person name="Fu Y.H."/>
            <person name="Li H.F."/>
        </authorList>
    </citation>
    <scope>NUCLEOTIDE SEQUENCE [LARGE SCALE GENOMIC DNA]</scope>
    <source>
        <strain evidence="1 2">H-1</strain>
    </source>
</reference>
<evidence type="ECO:0008006" key="3">
    <source>
        <dbReference type="Google" id="ProtNLM"/>
    </source>
</evidence>
<protein>
    <recommendedName>
        <fullName evidence="3">Lipoprotein</fullName>
    </recommendedName>
</protein>
<name>A0ABR6VS80_9BACT</name>
<dbReference type="RefSeq" id="WP_186636781.1">
    <property type="nucleotide sequence ID" value="NZ_JACOAF010000022.1"/>
</dbReference>